<feature type="non-terminal residue" evidence="1">
    <location>
        <position position="1"/>
    </location>
</feature>
<evidence type="ECO:0000313" key="1">
    <source>
        <dbReference type="EMBL" id="KAJ7369311.1"/>
    </source>
</evidence>
<keyword evidence="2" id="KW-1185">Reference proteome</keyword>
<reference evidence="1" key="1">
    <citation type="submission" date="2023-01" db="EMBL/GenBank/DDBJ databases">
        <title>Genome assembly of the deep-sea coral Lophelia pertusa.</title>
        <authorList>
            <person name="Herrera S."/>
            <person name="Cordes E."/>
        </authorList>
    </citation>
    <scope>NUCLEOTIDE SEQUENCE</scope>
    <source>
        <strain evidence="1">USNM1676648</strain>
        <tissue evidence="1">Polyp</tissue>
    </source>
</reference>
<gene>
    <name evidence="1" type="ORF">OS493_039856</name>
</gene>
<protein>
    <submittedName>
        <fullName evidence="1">Uncharacterized protein</fullName>
    </submittedName>
</protein>
<organism evidence="1 2">
    <name type="scientific">Desmophyllum pertusum</name>
    <dbReference type="NCBI Taxonomy" id="174260"/>
    <lineage>
        <taxon>Eukaryota</taxon>
        <taxon>Metazoa</taxon>
        <taxon>Cnidaria</taxon>
        <taxon>Anthozoa</taxon>
        <taxon>Hexacorallia</taxon>
        <taxon>Scleractinia</taxon>
        <taxon>Caryophylliina</taxon>
        <taxon>Caryophylliidae</taxon>
        <taxon>Desmophyllum</taxon>
    </lineage>
</organism>
<name>A0A9X0CN80_9CNID</name>
<dbReference type="AlphaFoldDB" id="A0A9X0CN80"/>
<dbReference type="Proteomes" id="UP001163046">
    <property type="component" value="Unassembled WGS sequence"/>
</dbReference>
<proteinExistence type="predicted"/>
<sequence>SKRLITTRAKSKIMLDRRTRLNSLLECLDNGSIPESTDNSECKKCSNDAKSTKYKDNYSSLHWNISNFAKGKSTHFVLASFDCFFLGHSMQLAEPWNRIDCTTRTRDTLPTTRRK</sequence>
<accession>A0A9X0CN80</accession>
<dbReference type="EMBL" id="MU827074">
    <property type="protein sequence ID" value="KAJ7369311.1"/>
    <property type="molecule type" value="Genomic_DNA"/>
</dbReference>
<evidence type="ECO:0000313" key="2">
    <source>
        <dbReference type="Proteomes" id="UP001163046"/>
    </source>
</evidence>
<comment type="caution">
    <text evidence="1">The sequence shown here is derived from an EMBL/GenBank/DDBJ whole genome shotgun (WGS) entry which is preliminary data.</text>
</comment>